<dbReference type="InterPro" id="IPR005145">
    <property type="entry name" value="Sua5_C"/>
</dbReference>
<dbReference type="AlphaFoldDB" id="A0A6J6H450"/>
<keyword evidence="9" id="KW-0547">Nucleotide-binding</keyword>
<evidence type="ECO:0000256" key="4">
    <source>
        <dbReference type="ARBA" id="ARBA00015492"/>
    </source>
</evidence>
<evidence type="ECO:0000256" key="12">
    <source>
        <dbReference type="ARBA" id="ARBA00048366"/>
    </source>
</evidence>
<dbReference type="EC" id="2.7.7.87" evidence="3"/>
<evidence type="ECO:0000259" key="13">
    <source>
        <dbReference type="PROSITE" id="PS51163"/>
    </source>
</evidence>
<dbReference type="Pfam" id="PF03481">
    <property type="entry name" value="Sua5_C"/>
    <property type="match status" value="1"/>
</dbReference>
<dbReference type="Pfam" id="PF01300">
    <property type="entry name" value="Sua5_yciO_yrdC"/>
    <property type="match status" value="1"/>
</dbReference>
<proteinExistence type="inferred from homology"/>
<dbReference type="InterPro" id="IPR006070">
    <property type="entry name" value="Sua5-like_dom"/>
</dbReference>
<evidence type="ECO:0000256" key="11">
    <source>
        <dbReference type="ARBA" id="ARBA00029774"/>
    </source>
</evidence>
<dbReference type="EMBL" id="CAEZUX010000006">
    <property type="protein sequence ID" value="CAB4606599.1"/>
    <property type="molecule type" value="Genomic_DNA"/>
</dbReference>
<dbReference type="InterPro" id="IPR038385">
    <property type="entry name" value="Sua5/YwlC_C"/>
</dbReference>
<dbReference type="InterPro" id="IPR017945">
    <property type="entry name" value="DHBP_synth_RibB-like_a/b_dom"/>
</dbReference>
<dbReference type="GO" id="GO:0006450">
    <property type="term" value="P:regulation of translational fidelity"/>
    <property type="evidence" value="ECO:0007669"/>
    <property type="project" value="TreeGrafter"/>
</dbReference>
<evidence type="ECO:0000256" key="3">
    <source>
        <dbReference type="ARBA" id="ARBA00012584"/>
    </source>
</evidence>
<dbReference type="Gene3D" id="3.40.50.11030">
    <property type="entry name" value="Threonylcarbamoyl-AMP synthase, C-terminal domain"/>
    <property type="match status" value="1"/>
</dbReference>
<evidence type="ECO:0000256" key="2">
    <source>
        <dbReference type="ARBA" id="ARBA00007663"/>
    </source>
</evidence>
<reference evidence="14" key="1">
    <citation type="submission" date="2020-05" db="EMBL/GenBank/DDBJ databases">
        <authorList>
            <person name="Chiriac C."/>
            <person name="Salcher M."/>
            <person name="Ghai R."/>
            <person name="Kavagutti S V."/>
        </authorList>
    </citation>
    <scope>NUCLEOTIDE SEQUENCE</scope>
</reference>
<keyword evidence="8" id="KW-0548">Nucleotidyltransferase</keyword>
<sequence length="304" mass="32320">MTSHGITSDVSVAADVLRSGGIVGMPTETVYGLAALARNEKAVHRIFDTKDRPRNHPLIIHVSSLEEAMKWGIFNETATALASAFWPGPLTLLVPRTSLVADWVTGGRDTVALRVPNHSIALQLLVSVADGVVAPSANKFGKVSPTTADHVLMDLGDEVDVILDGGPCEVGVESTIVECTDSFQILRLGHISSDHIAQIAGRQPLSGNGPSRAPGMLESHYAPNAQVLIVDTVEDAEKQIRNMPPSVSARILHFEDVNEYAERLYSELRDADSNGATVVIAVRASLSGVGPAVNDRLTKAAADR</sequence>
<dbReference type="PANTHER" id="PTHR17490">
    <property type="entry name" value="SUA5"/>
    <property type="match status" value="1"/>
</dbReference>
<protein>
    <recommendedName>
        <fullName evidence="4">Threonylcarbamoyl-AMP synthase</fullName>
        <ecNumber evidence="3">2.7.7.87</ecNumber>
    </recommendedName>
    <alternativeName>
        <fullName evidence="11">L-threonylcarbamoyladenylate synthase</fullName>
    </alternativeName>
</protein>
<dbReference type="FunFam" id="3.90.870.10:FF:000009">
    <property type="entry name" value="Threonylcarbamoyl-AMP synthase, putative"/>
    <property type="match status" value="1"/>
</dbReference>
<dbReference type="GO" id="GO:0005737">
    <property type="term" value="C:cytoplasm"/>
    <property type="evidence" value="ECO:0007669"/>
    <property type="project" value="UniProtKB-SubCell"/>
</dbReference>
<keyword evidence="6" id="KW-0808">Transferase</keyword>
<dbReference type="PROSITE" id="PS51163">
    <property type="entry name" value="YRDC"/>
    <property type="match status" value="1"/>
</dbReference>
<keyword evidence="10" id="KW-0067">ATP-binding</keyword>
<feature type="domain" description="YrdC-like" evidence="13">
    <location>
        <begin position="7"/>
        <end position="191"/>
    </location>
</feature>
<dbReference type="GO" id="GO:0005524">
    <property type="term" value="F:ATP binding"/>
    <property type="evidence" value="ECO:0007669"/>
    <property type="project" value="UniProtKB-KW"/>
</dbReference>
<dbReference type="Gene3D" id="3.90.870.10">
    <property type="entry name" value="DHBP synthase"/>
    <property type="match status" value="1"/>
</dbReference>
<name>A0A6J6H450_9ZZZZ</name>
<accession>A0A6J6H450</accession>
<comment type="subcellular location">
    <subcellularLocation>
        <location evidence="1">Cytoplasm</location>
    </subcellularLocation>
</comment>
<comment type="catalytic activity">
    <reaction evidence="12">
        <text>L-threonine + hydrogencarbonate + ATP = L-threonylcarbamoyladenylate + diphosphate + H2O</text>
        <dbReference type="Rhea" id="RHEA:36407"/>
        <dbReference type="ChEBI" id="CHEBI:15377"/>
        <dbReference type="ChEBI" id="CHEBI:17544"/>
        <dbReference type="ChEBI" id="CHEBI:30616"/>
        <dbReference type="ChEBI" id="CHEBI:33019"/>
        <dbReference type="ChEBI" id="CHEBI:57926"/>
        <dbReference type="ChEBI" id="CHEBI:73682"/>
        <dbReference type="EC" id="2.7.7.87"/>
    </reaction>
</comment>
<dbReference type="InterPro" id="IPR050156">
    <property type="entry name" value="TC-AMP_synthase_SUA5"/>
</dbReference>
<dbReference type="GO" id="GO:0003725">
    <property type="term" value="F:double-stranded RNA binding"/>
    <property type="evidence" value="ECO:0007669"/>
    <property type="project" value="InterPro"/>
</dbReference>
<evidence type="ECO:0000256" key="5">
    <source>
        <dbReference type="ARBA" id="ARBA00022490"/>
    </source>
</evidence>
<evidence type="ECO:0000256" key="6">
    <source>
        <dbReference type="ARBA" id="ARBA00022679"/>
    </source>
</evidence>
<evidence type="ECO:0000313" key="14">
    <source>
        <dbReference type="EMBL" id="CAB4606599.1"/>
    </source>
</evidence>
<dbReference type="GO" id="GO:0000049">
    <property type="term" value="F:tRNA binding"/>
    <property type="evidence" value="ECO:0007669"/>
    <property type="project" value="TreeGrafter"/>
</dbReference>
<dbReference type="GO" id="GO:0061710">
    <property type="term" value="F:L-threonylcarbamoyladenylate synthase"/>
    <property type="evidence" value="ECO:0007669"/>
    <property type="project" value="UniProtKB-EC"/>
</dbReference>
<evidence type="ECO:0000256" key="7">
    <source>
        <dbReference type="ARBA" id="ARBA00022694"/>
    </source>
</evidence>
<organism evidence="14">
    <name type="scientific">freshwater metagenome</name>
    <dbReference type="NCBI Taxonomy" id="449393"/>
    <lineage>
        <taxon>unclassified sequences</taxon>
        <taxon>metagenomes</taxon>
        <taxon>ecological metagenomes</taxon>
    </lineage>
</organism>
<comment type="similarity">
    <text evidence="2">Belongs to the SUA5 family.</text>
</comment>
<evidence type="ECO:0000256" key="8">
    <source>
        <dbReference type="ARBA" id="ARBA00022695"/>
    </source>
</evidence>
<dbReference type="NCBIfam" id="TIGR00057">
    <property type="entry name" value="L-threonylcarbamoyladenylate synthase"/>
    <property type="match status" value="1"/>
</dbReference>
<dbReference type="PANTHER" id="PTHR17490:SF16">
    <property type="entry name" value="THREONYLCARBAMOYL-AMP SYNTHASE"/>
    <property type="match status" value="1"/>
</dbReference>
<keyword evidence="7" id="KW-0819">tRNA processing</keyword>
<keyword evidence="5" id="KW-0963">Cytoplasm</keyword>
<dbReference type="GO" id="GO:0008033">
    <property type="term" value="P:tRNA processing"/>
    <property type="evidence" value="ECO:0007669"/>
    <property type="project" value="UniProtKB-KW"/>
</dbReference>
<evidence type="ECO:0000256" key="1">
    <source>
        <dbReference type="ARBA" id="ARBA00004496"/>
    </source>
</evidence>
<dbReference type="SUPFAM" id="SSF55821">
    <property type="entry name" value="YrdC/RibB"/>
    <property type="match status" value="1"/>
</dbReference>
<gene>
    <name evidence="14" type="ORF">UFOPK1874_00152</name>
</gene>
<evidence type="ECO:0000256" key="9">
    <source>
        <dbReference type="ARBA" id="ARBA00022741"/>
    </source>
</evidence>
<dbReference type="PIRSF" id="PIRSF004930">
    <property type="entry name" value="Tln_factor_SUA5"/>
    <property type="match status" value="1"/>
</dbReference>
<dbReference type="InterPro" id="IPR010923">
    <property type="entry name" value="T(6)A37_SUA5"/>
</dbReference>
<evidence type="ECO:0000256" key="10">
    <source>
        <dbReference type="ARBA" id="ARBA00022840"/>
    </source>
</evidence>